<protein>
    <submittedName>
        <fullName evidence="1">Uncharacterized protein</fullName>
    </submittedName>
</protein>
<dbReference type="AlphaFoldDB" id="A0A0F9M7K2"/>
<organism evidence="1">
    <name type="scientific">marine sediment metagenome</name>
    <dbReference type="NCBI Taxonomy" id="412755"/>
    <lineage>
        <taxon>unclassified sequences</taxon>
        <taxon>metagenomes</taxon>
        <taxon>ecological metagenomes</taxon>
    </lineage>
</organism>
<gene>
    <name evidence="1" type="ORF">LCGC14_1189720</name>
</gene>
<dbReference type="EMBL" id="LAZR01006026">
    <property type="protein sequence ID" value="KKM95296.1"/>
    <property type="molecule type" value="Genomic_DNA"/>
</dbReference>
<reference evidence="1" key="1">
    <citation type="journal article" date="2015" name="Nature">
        <title>Complex archaea that bridge the gap between prokaryotes and eukaryotes.</title>
        <authorList>
            <person name="Spang A."/>
            <person name="Saw J.H."/>
            <person name="Jorgensen S.L."/>
            <person name="Zaremba-Niedzwiedzka K."/>
            <person name="Martijn J."/>
            <person name="Lind A.E."/>
            <person name="van Eijk R."/>
            <person name="Schleper C."/>
            <person name="Guy L."/>
            <person name="Ettema T.J."/>
        </authorList>
    </citation>
    <scope>NUCLEOTIDE SEQUENCE</scope>
</reference>
<proteinExistence type="predicted"/>
<sequence>MKTINLKELGDYLQDHFINFAAENKEKYHDLLKEGTILIRELNGVPADNLEEKVVIPTFGMPLELMPLLIKIAHDTEDALAPDSRNMVTVANISNLAAALLTMSAMTARFLEIENNTSGLT</sequence>
<accession>A0A0F9M7K2</accession>
<evidence type="ECO:0000313" key="1">
    <source>
        <dbReference type="EMBL" id="KKM95296.1"/>
    </source>
</evidence>
<comment type="caution">
    <text evidence="1">The sequence shown here is derived from an EMBL/GenBank/DDBJ whole genome shotgun (WGS) entry which is preliminary data.</text>
</comment>
<name>A0A0F9M7K2_9ZZZZ</name>